<dbReference type="PANTHER" id="PTHR37305:SF1">
    <property type="entry name" value="MEMBRANE PROTEIN"/>
    <property type="match status" value="1"/>
</dbReference>
<evidence type="ECO:0000313" key="3">
    <source>
        <dbReference type="Proteomes" id="UP000886886"/>
    </source>
</evidence>
<reference evidence="2" key="1">
    <citation type="submission" date="2020-10" db="EMBL/GenBank/DDBJ databases">
        <authorList>
            <person name="Gilroy R."/>
        </authorList>
    </citation>
    <scope>NUCLEOTIDE SEQUENCE</scope>
    <source>
        <strain evidence="2">ChiSjej3B21-11622</strain>
    </source>
</reference>
<organism evidence="2 3">
    <name type="scientific">Candidatus Limivivens merdigallinarum</name>
    <dbReference type="NCBI Taxonomy" id="2840859"/>
    <lineage>
        <taxon>Bacteria</taxon>
        <taxon>Bacillati</taxon>
        <taxon>Bacillota</taxon>
        <taxon>Clostridia</taxon>
        <taxon>Lachnospirales</taxon>
        <taxon>Lachnospiraceae</taxon>
        <taxon>Lachnospiraceae incertae sedis</taxon>
        <taxon>Candidatus Limivivens</taxon>
    </lineage>
</organism>
<comment type="caution">
    <text evidence="2">The sequence shown here is derived from an EMBL/GenBank/DDBJ whole genome shotgun (WGS) entry which is preliminary data.</text>
</comment>
<proteinExistence type="predicted"/>
<evidence type="ECO:0000313" key="2">
    <source>
        <dbReference type="EMBL" id="HIQ97805.1"/>
    </source>
</evidence>
<protein>
    <submittedName>
        <fullName evidence="2">ABC transporter permease</fullName>
    </submittedName>
</protein>
<keyword evidence="1" id="KW-0812">Transmembrane</keyword>
<keyword evidence="1" id="KW-0472">Membrane</keyword>
<dbReference type="AlphaFoldDB" id="A0A9D1D205"/>
<feature type="transmembrane region" description="Helical" evidence="1">
    <location>
        <begin position="243"/>
        <end position="267"/>
    </location>
</feature>
<feature type="transmembrane region" description="Helical" evidence="1">
    <location>
        <begin position="323"/>
        <end position="348"/>
    </location>
</feature>
<dbReference type="Proteomes" id="UP000886886">
    <property type="component" value="Unassembled WGS sequence"/>
</dbReference>
<sequence>MMMTYYEIKKIWLRKGSRIALGLMLAVLVLILYFIIGENGYVNEKGDEEIGFSAIAKVRALKKEWAGELTEAKIRGVLEENVRISNTPEAQSKDFQQNDMAYSQKQGFLDIRDLCVYAYGGFNNYDYYLPDSLSPDVAVDFYPNRIKNLKEWLNTEGKDQFSEKEKEYLISQYETLKTPLYYDYQAGWKSLFQYAPAVISIATLILSFLCAGIFSGEFQQKSSAVLYSSLYGRDKAVAAKIKAGIMVVTIFYWGVVLLYTGLVLGILGADGASCQIQASSEGWKSIYQITNWQEYLLIVLGGYLGCLFMLLLTMWVSAKTDSAVAAVIVPFVLLFLPSFLSGSSVVLLNKILGVLPDQLLSMGQVVEYFNLYEIGGKVVNAAVILLAVYPILTCLLIPVLYRVYRKKQVY</sequence>
<accession>A0A9D1D205</accession>
<reference evidence="2" key="2">
    <citation type="journal article" date="2021" name="PeerJ">
        <title>Extensive microbial diversity within the chicken gut microbiome revealed by metagenomics and culture.</title>
        <authorList>
            <person name="Gilroy R."/>
            <person name="Ravi A."/>
            <person name="Getino M."/>
            <person name="Pursley I."/>
            <person name="Horton D.L."/>
            <person name="Alikhan N.F."/>
            <person name="Baker D."/>
            <person name="Gharbi K."/>
            <person name="Hall N."/>
            <person name="Watson M."/>
            <person name="Adriaenssens E.M."/>
            <person name="Foster-Nyarko E."/>
            <person name="Jarju S."/>
            <person name="Secka A."/>
            <person name="Antonio M."/>
            <person name="Oren A."/>
            <person name="Chaudhuri R.R."/>
            <person name="La Ragione R."/>
            <person name="Hildebrand F."/>
            <person name="Pallen M.J."/>
        </authorList>
    </citation>
    <scope>NUCLEOTIDE SEQUENCE</scope>
    <source>
        <strain evidence="2">ChiSjej3B21-11622</strain>
    </source>
</reference>
<feature type="transmembrane region" description="Helical" evidence="1">
    <location>
        <begin position="20"/>
        <end position="36"/>
    </location>
</feature>
<dbReference type="Pfam" id="PF12679">
    <property type="entry name" value="ABC2_membrane_2"/>
    <property type="match status" value="1"/>
</dbReference>
<gene>
    <name evidence="2" type="ORF">IAB26_14750</name>
</gene>
<name>A0A9D1D205_9FIRM</name>
<evidence type="ECO:0000256" key="1">
    <source>
        <dbReference type="SAM" id="Phobius"/>
    </source>
</evidence>
<feature type="transmembrane region" description="Helical" evidence="1">
    <location>
        <begin position="191"/>
        <end position="214"/>
    </location>
</feature>
<feature type="transmembrane region" description="Helical" evidence="1">
    <location>
        <begin position="378"/>
        <end position="401"/>
    </location>
</feature>
<dbReference type="PANTHER" id="PTHR37305">
    <property type="entry name" value="INTEGRAL MEMBRANE PROTEIN-RELATED"/>
    <property type="match status" value="1"/>
</dbReference>
<feature type="transmembrane region" description="Helical" evidence="1">
    <location>
        <begin position="295"/>
        <end position="316"/>
    </location>
</feature>
<keyword evidence="1" id="KW-1133">Transmembrane helix</keyword>
<dbReference type="EMBL" id="DVFT01000216">
    <property type="protein sequence ID" value="HIQ97805.1"/>
    <property type="molecule type" value="Genomic_DNA"/>
</dbReference>